<evidence type="ECO:0000313" key="1">
    <source>
        <dbReference type="EMBL" id="PAK95188.1"/>
    </source>
</evidence>
<name>A0A269ZBK0_9MICO</name>
<reference evidence="1 2" key="1">
    <citation type="submission" date="2017-04" db="EMBL/GenBank/DDBJ databases">
        <title>Kefir bacterial isolates.</title>
        <authorList>
            <person name="Kim Y."/>
            <person name="Blasche S."/>
            <person name="Patil K.R."/>
        </authorList>
    </citation>
    <scope>NUCLEOTIDE SEQUENCE [LARGE SCALE GENOMIC DNA]</scope>
    <source>
        <strain evidence="1 2">OG2</strain>
    </source>
</reference>
<gene>
    <name evidence="1" type="ORF">B8X04_10205</name>
</gene>
<dbReference type="InterPro" id="IPR006059">
    <property type="entry name" value="SBP"/>
</dbReference>
<sequence length="426" mass="46074">MSRSPADPQRVSATRRGFLATAAAGTLLSLSGCSDGSTSRSDVTLYQSKPEAIPYFRELVRVFNADGTGPRAVHDTASNLSGGFARGAPPDLGCLNYNFEMARFQERGALSDLSDLPEAAAVAPRVQDLVDQYPVYPGRTSVIPYSLMAASVLYNRELFDRHDVEVPGTWSELLDACGTFQDAGVTPLISTYADAWTVSQGLADYSLGGGLNVAEFFALLREQGDDLGPTAPVSFSKDFYDPLSKMLELASYSNPNAASLGYGDGNLAFARGEGAMYLHGPWALGEIAKTDPDLDIGTFPLPMTEDRDDLRVRVNIDLALWIPEAAQNPVGARELASYLLDPAIQDAYNAENLGFGVRDDAPPVTDERLVEMQPFVDRGDFYQGVSTAIPRTIPFENYMQGLVLGADLEGVLTTLDNDWARLARRS</sequence>
<accession>A0A269ZBK0</accession>
<dbReference type="SUPFAM" id="SSF53850">
    <property type="entry name" value="Periplasmic binding protein-like II"/>
    <property type="match status" value="1"/>
</dbReference>
<organism evidence="1 2">
    <name type="scientific">Brevibacterium casei</name>
    <dbReference type="NCBI Taxonomy" id="33889"/>
    <lineage>
        <taxon>Bacteria</taxon>
        <taxon>Bacillati</taxon>
        <taxon>Actinomycetota</taxon>
        <taxon>Actinomycetes</taxon>
        <taxon>Micrococcales</taxon>
        <taxon>Brevibacteriaceae</taxon>
        <taxon>Brevibacterium</taxon>
    </lineage>
</organism>
<dbReference type="PROSITE" id="PS51318">
    <property type="entry name" value="TAT"/>
    <property type="match status" value="1"/>
</dbReference>
<evidence type="ECO:0000313" key="2">
    <source>
        <dbReference type="Proteomes" id="UP000216867"/>
    </source>
</evidence>
<proteinExistence type="predicted"/>
<dbReference type="InterPro" id="IPR050490">
    <property type="entry name" value="Bact_solute-bd_prot1"/>
</dbReference>
<dbReference type="Gene3D" id="3.40.190.10">
    <property type="entry name" value="Periplasmic binding protein-like II"/>
    <property type="match status" value="2"/>
</dbReference>
<dbReference type="EMBL" id="NCWY01000008">
    <property type="protein sequence ID" value="PAK95188.1"/>
    <property type="molecule type" value="Genomic_DNA"/>
</dbReference>
<dbReference type="InterPro" id="IPR006311">
    <property type="entry name" value="TAT_signal"/>
</dbReference>
<dbReference type="Pfam" id="PF01547">
    <property type="entry name" value="SBP_bac_1"/>
    <property type="match status" value="1"/>
</dbReference>
<dbReference type="PROSITE" id="PS51257">
    <property type="entry name" value="PROKAR_LIPOPROTEIN"/>
    <property type="match status" value="1"/>
</dbReference>
<protein>
    <submittedName>
        <fullName evidence="1">Carbohydrate-binding protein</fullName>
    </submittedName>
</protein>
<dbReference type="AlphaFoldDB" id="A0A269ZBK0"/>
<dbReference type="Proteomes" id="UP000216867">
    <property type="component" value="Unassembled WGS sequence"/>
</dbReference>
<comment type="caution">
    <text evidence="1">The sequence shown here is derived from an EMBL/GenBank/DDBJ whole genome shotgun (WGS) entry which is preliminary data.</text>
</comment>
<dbReference type="PANTHER" id="PTHR43649">
    <property type="entry name" value="ARABINOSE-BINDING PROTEIN-RELATED"/>
    <property type="match status" value="1"/>
</dbReference>